<dbReference type="GO" id="GO:0017056">
    <property type="term" value="F:structural constituent of nuclear pore"/>
    <property type="evidence" value="ECO:0007669"/>
    <property type="project" value="InterPro"/>
</dbReference>
<accession>A0A1X2IU94</accession>
<dbReference type="EMBL" id="MCGE01000004">
    <property type="protein sequence ID" value="ORZ22332.1"/>
    <property type="molecule type" value="Genomic_DNA"/>
</dbReference>
<dbReference type="AlphaFoldDB" id="A0A1X2IU94"/>
<name>A0A1X2IU94_9FUNG</name>
<evidence type="ECO:0000313" key="5">
    <source>
        <dbReference type="Proteomes" id="UP000193560"/>
    </source>
</evidence>
<dbReference type="InterPro" id="IPR007231">
    <property type="entry name" value="Nucleoporin_int_Nup93/Nic96"/>
</dbReference>
<dbReference type="GO" id="GO:0005643">
    <property type="term" value="C:nuclear pore"/>
    <property type="evidence" value="ECO:0007669"/>
    <property type="project" value="InterPro"/>
</dbReference>
<keyword evidence="3" id="KW-0539">Nucleus</keyword>
<comment type="caution">
    <text evidence="4">The sequence shown here is derived from an EMBL/GenBank/DDBJ whole genome shotgun (WGS) entry which is preliminary data.</text>
</comment>
<evidence type="ECO:0000256" key="2">
    <source>
        <dbReference type="ARBA" id="ARBA00010186"/>
    </source>
</evidence>
<comment type="similarity">
    <text evidence="2">Belongs to the nucleoporin interacting component (NIC) family.</text>
</comment>
<organism evidence="4 5">
    <name type="scientific">Absidia repens</name>
    <dbReference type="NCBI Taxonomy" id="90262"/>
    <lineage>
        <taxon>Eukaryota</taxon>
        <taxon>Fungi</taxon>
        <taxon>Fungi incertae sedis</taxon>
        <taxon>Mucoromycota</taxon>
        <taxon>Mucoromycotina</taxon>
        <taxon>Mucoromycetes</taxon>
        <taxon>Mucorales</taxon>
        <taxon>Cunninghamellaceae</taxon>
        <taxon>Absidia</taxon>
    </lineage>
</organism>
<dbReference type="PANTHER" id="PTHR11225:SF4">
    <property type="entry name" value="NUCLEAR PORE COMPLEX PROTEIN NUP93"/>
    <property type="match status" value="1"/>
</dbReference>
<evidence type="ECO:0000256" key="1">
    <source>
        <dbReference type="ARBA" id="ARBA00004259"/>
    </source>
</evidence>
<dbReference type="STRING" id="90262.A0A1X2IU94"/>
<reference evidence="4 5" key="1">
    <citation type="submission" date="2016-07" db="EMBL/GenBank/DDBJ databases">
        <title>Pervasive Adenine N6-methylation of Active Genes in Fungi.</title>
        <authorList>
            <consortium name="DOE Joint Genome Institute"/>
            <person name="Mondo S.J."/>
            <person name="Dannebaum R.O."/>
            <person name="Kuo R.C."/>
            <person name="Labutti K."/>
            <person name="Haridas S."/>
            <person name="Kuo A."/>
            <person name="Salamov A."/>
            <person name="Ahrendt S.R."/>
            <person name="Lipzen A."/>
            <person name="Sullivan W."/>
            <person name="Andreopoulos W.B."/>
            <person name="Clum A."/>
            <person name="Lindquist E."/>
            <person name="Daum C."/>
            <person name="Ramamoorthy G.K."/>
            <person name="Gryganskyi A."/>
            <person name="Culley D."/>
            <person name="Magnuson J.K."/>
            <person name="James T.Y."/>
            <person name="O'Malley M.A."/>
            <person name="Stajich J.E."/>
            <person name="Spatafora J.W."/>
            <person name="Visel A."/>
            <person name="Grigoriev I.V."/>
        </authorList>
    </citation>
    <scope>NUCLEOTIDE SEQUENCE [LARGE SCALE GENOMIC DNA]</scope>
    <source>
        <strain evidence="4 5">NRRL 1336</strain>
    </source>
</reference>
<comment type="subcellular location">
    <subcellularLocation>
        <location evidence="1">Nucleus envelope</location>
    </subcellularLocation>
</comment>
<dbReference type="Proteomes" id="UP000193560">
    <property type="component" value="Unassembled WGS sequence"/>
</dbReference>
<gene>
    <name evidence="4" type="ORF">BCR42DRAFT_405959</name>
</gene>
<dbReference type="GO" id="GO:0016973">
    <property type="term" value="P:poly(A)+ mRNA export from nucleus"/>
    <property type="evidence" value="ECO:0007669"/>
    <property type="project" value="TreeGrafter"/>
</dbReference>
<protein>
    <submittedName>
        <fullName evidence="4">Uncharacterized protein</fullName>
    </submittedName>
</protein>
<sequence length="180" mass="20423">MAFQSTDQSILLKQILERSKLQASKVSQQDLPSIDRGLDQIDSQTKSLSGKLTQKDDNVDIRAHYFLAQSGVNTQVLMRELGTIHLGVPIEQRQPIQDTDVDGYFHQKRTQTIIDLIQSEKQEIIQNLEKAFEEDLHTTWAQSRERICYGILQGKSDTTSSTDISKLKLDMTKVTPADFS</sequence>
<proteinExistence type="inferred from homology"/>
<evidence type="ECO:0000313" key="4">
    <source>
        <dbReference type="EMBL" id="ORZ22332.1"/>
    </source>
</evidence>
<dbReference type="PANTHER" id="PTHR11225">
    <property type="entry name" value="NUCLEAR PORE COMPLEX PROTEIN NUP93 NUCLEOPORIN NUP93 DEAD EYE PROTEIN"/>
    <property type="match status" value="1"/>
</dbReference>
<dbReference type="GO" id="GO:0006606">
    <property type="term" value="P:protein import into nucleus"/>
    <property type="evidence" value="ECO:0007669"/>
    <property type="project" value="TreeGrafter"/>
</dbReference>
<dbReference type="OrthoDB" id="203824at2759"/>
<evidence type="ECO:0000256" key="3">
    <source>
        <dbReference type="ARBA" id="ARBA00023242"/>
    </source>
</evidence>
<keyword evidence="5" id="KW-1185">Reference proteome</keyword>